<gene>
    <name evidence="4" type="ORF">PG993_006852</name>
</gene>
<evidence type="ECO:0000313" key="5">
    <source>
        <dbReference type="Proteomes" id="UP001444661"/>
    </source>
</evidence>
<dbReference type="Proteomes" id="UP001444661">
    <property type="component" value="Unassembled WGS sequence"/>
</dbReference>
<accession>A0ABR1SVT9</accession>
<evidence type="ECO:0000256" key="1">
    <source>
        <dbReference type="ARBA" id="ARBA00006484"/>
    </source>
</evidence>
<dbReference type="PANTHER" id="PTHR43639:SF1">
    <property type="entry name" value="SHORT-CHAIN DEHYDROGENASE_REDUCTASE FAMILY PROTEIN"/>
    <property type="match status" value="1"/>
</dbReference>
<comment type="caution">
    <text evidence="4">The sequence shown here is derived from an EMBL/GenBank/DDBJ whole genome shotgun (WGS) entry which is preliminary data.</text>
</comment>
<dbReference type="SUPFAM" id="SSF51735">
    <property type="entry name" value="NAD(P)-binding Rossmann-fold domains"/>
    <property type="match status" value="1"/>
</dbReference>
<name>A0ABR1SVT9_9PEZI</name>
<dbReference type="Pfam" id="PF13561">
    <property type="entry name" value="adh_short_C2"/>
    <property type="match status" value="1"/>
</dbReference>
<protein>
    <submittedName>
        <fullName evidence="4">Uncharacterized protein</fullName>
    </submittedName>
</protein>
<keyword evidence="5" id="KW-1185">Reference proteome</keyword>
<proteinExistence type="inferred from homology"/>
<sequence>MPADTLALDGKVAIVTGSGRENGIGAGIARALARNGASVAIHYVSESTKPRAEKLAAEISKELDAKTAVVQGAVEEPGTADRIVQETLKAFHADSVDILVNNAGTGTIDGLMDATPKLLNDAFGVNVYGTLYMSQAVVGTGKMPQGGRIINVGSISSKTGPNQTGIYAAAKAAQDSMTTSLAGELGVSRGITVNSVGPGPVLTDLAKPVLQPDGNAGSFQESLVSRTRAAARVGTVEDIADAVLLLVSEKSRWITAQWISVSGGITGSIENEMRQT</sequence>
<evidence type="ECO:0000256" key="2">
    <source>
        <dbReference type="ARBA" id="ARBA00022857"/>
    </source>
</evidence>
<dbReference type="CDD" id="cd05233">
    <property type="entry name" value="SDR_c"/>
    <property type="match status" value="1"/>
</dbReference>
<dbReference type="PRINTS" id="PR00081">
    <property type="entry name" value="GDHRDH"/>
</dbReference>
<dbReference type="InterPro" id="IPR036291">
    <property type="entry name" value="NAD(P)-bd_dom_sf"/>
</dbReference>
<keyword evidence="3" id="KW-0560">Oxidoreductase</keyword>
<reference evidence="4 5" key="1">
    <citation type="submission" date="2023-01" db="EMBL/GenBank/DDBJ databases">
        <title>Analysis of 21 Apiospora genomes using comparative genomics revels a genus with tremendous synthesis potential of carbohydrate active enzymes and secondary metabolites.</title>
        <authorList>
            <person name="Sorensen T."/>
        </authorList>
    </citation>
    <scope>NUCLEOTIDE SEQUENCE [LARGE SCALE GENOMIC DNA]</scope>
    <source>
        <strain evidence="4 5">CBS 33761</strain>
    </source>
</reference>
<keyword evidence="2" id="KW-0521">NADP</keyword>
<dbReference type="Gene3D" id="3.40.50.720">
    <property type="entry name" value="NAD(P)-binding Rossmann-like Domain"/>
    <property type="match status" value="1"/>
</dbReference>
<dbReference type="PRINTS" id="PR00080">
    <property type="entry name" value="SDRFAMILY"/>
</dbReference>
<dbReference type="InterPro" id="IPR002347">
    <property type="entry name" value="SDR_fam"/>
</dbReference>
<dbReference type="EMBL" id="JAQQWK010000006">
    <property type="protein sequence ID" value="KAK8038441.1"/>
    <property type="molecule type" value="Genomic_DNA"/>
</dbReference>
<dbReference type="PANTHER" id="PTHR43639">
    <property type="entry name" value="OXIDOREDUCTASE, SHORT-CHAIN DEHYDROGENASE/REDUCTASE FAMILY (AFU_ORTHOLOGUE AFUA_5G02870)"/>
    <property type="match status" value="1"/>
</dbReference>
<evidence type="ECO:0000313" key="4">
    <source>
        <dbReference type="EMBL" id="KAK8038441.1"/>
    </source>
</evidence>
<organism evidence="4 5">
    <name type="scientific">Apiospora rasikravindrae</name>
    <dbReference type="NCBI Taxonomy" id="990691"/>
    <lineage>
        <taxon>Eukaryota</taxon>
        <taxon>Fungi</taxon>
        <taxon>Dikarya</taxon>
        <taxon>Ascomycota</taxon>
        <taxon>Pezizomycotina</taxon>
        <taxon>Sordariomycetes</taxon>
        <taxon>Xylariomycetidae</taxon>
        <taxon>Amphisphaeriales</taxon>
        <taxon>Apiosporaceae</taxon>
        <taxon>Apiospora</taxon>
    </lineage>
</organism>
<comment type="similarity">
    <text evidence="1">Belongs to the short-chain dehydrogenases/reductases (SDR) family.</text>
</comment>
<evidence type="ECO:0000256" key="3">
    <source>
        <dbReference type="ARBA" id="ARBA00023002"/>
    </source>
</evidence>